<proteinExistence type="predicted"/>
<organism evidence="1">
    <name type="scientific">Rhizophora mucronata</name>
    <name type="common">Asiatic mangrove</name>
    <dbReference type="NCBI Taxonomy" id="61149"/>
    <lineage>
        <taxon>Eukaryota</taxon>
        <taxon>Viridiplantae</taxon>
        <taxon>Streptophyta</taxon>
        <taxon>Embryophyta</taxon>
        <taxon>Tracheophyta</taxon>
        <taxon>Spermatophyta</taxon>
        <taxon>Magnoliopsida</taxon>
        <taxon>eudicotyledons</taxon>
        <taxon>Gunneridae</taxon>
        <taxon>Pentapetalae</taxon>
        <taxon>rosids</taxon>
        <taxon>fabids</taxon>
        <taxon>Malpighiales</taxon>
        <taxon>Rhizophoraceae</taxon>
        <taxon>Rhizophora</taxon>
    </lineage>
</organism>
<dbReference type="EMBL" id="GGEC01044071">
    <property type="protein sequence ID" value="MBX24555.1"/>
    <property type="molecule type" value="Transcribed_RNA"/>
</dbReference>
<sequence length="52" mass="6361">MKQIFNTHLLKIQKFKTKNADRNFRRRKTRLETKHTERDRETLDLVCSSTVK</sequence>
<name>A0A2P2M2V5_RHIMU</name>
<dbReference type="AlphaFoldDB" id="A0A2P2M2V5"/>
<protein>
    <submittedName>
        <fullName evidence="1">Uncharacterized protein</fullName>
    </submittedName>
</protein>
<evidence type="ECO:0000313" key="1">
    <source>
        <dbReference type="EMBL" id="MBX24555.1"/>
    </source>
</evidence>
<reference evidence="1" key="1">
    <citation type="submission" date="2018-02" db="EMBL/GenBank/DDBJ databases">
        <title>Rhizophora mucronata_Transcriptome.</title>
        <authorList>
            <person name="Meera S.P."/>
            <person name="Sreeshan A."/>
            <person name="Augustine A."/>
        </authorList>
    </citation>
    <scope>NUCLEOTIDE SEQUENCE</scope>
    <source>
        <tissue evidence="1">Leaf</tissue>
    </source>
</reference>
<accession>A0A2P2M2V5</accession>